<dbReference type="InterPro" id="IPR009194">
    <property type="entry name" value="AdoTrfase_EutT"/>
</dbReference>
<dbReference type="InterPro" id="IPR036451">
    <property type="entry name" value="CblAdoTrfase-like_sf"/>
</dbReference>
<protein>
    <submittedName>
        <fullName evidence="5">Cobalamin adenosyltransferase</fullName>
    </submittedName>
</protein>
<dbReference type="SUPFAM" id="SSF89028">
    <property type="entry name" value="Cobalamin adenosyltransferase-like"/>
    <property type="match status" value="1"/>
</dbReference>
<sequence length="247" mass="28605">MRVLTEYDLRIELKNKKIDKYYVDAETIITPSAKQFLSEKGIELLTTNKKDTKIEESIEIPEKNKKVFADAMYEVFYDKKPEFMTHLHGNKLVPKNHPRIILRGKLDTLQAKILEVQVIANKNKLDKLVADLDELLKFARNVLRAEVLDETLDNITLLGLNDEQLREMSQNPKKYFNQEHLLPSYKMGDIVIILNSLRCLARETEISAIKAFKTNDGFSRLDIIKGLNRLSSCIYIMMIKVNSGIYK</sequence>
<keyword evidence="6" id="KW-1185">Reference proteome</keyword>
<keyword evidence="2" id="KW-0547">Nucleotide-binding</keyword>
<keyword evidence="3" id="KW-0067">ATP-binding</keyword>
<dbReference type="InterPro" id="IPR016030">
    <property type="entry name" value="CblAdoTrfase-like"/>
</dbReference>
<reference evidence="5 6" key="1">
    <citation type="submission" date="2015-09" db="EMBL/GenBank/DDBJ databases">
        <title>Draft genome sequence of a Caloramator mitchellensis, a moderate thermophile from the Great Artesian Basin of Australia.</title>
        <authorList>
            <person name="Patel B.K."/>
        </authorList>
    </citation>
    <scope>NUCLEOTIDE SEQUENCE [LARGE SCALE GENOMIC DNA]</scope>
    <source>
        <strain evidence="5 6">VF08</strain>
    </source>
</reference>
<keyword evidence="1 5" id="KW-0808">Transferase</keyword>
<dbReference type="RefSeq" id="WP_083490384.1">
    <property type="nucleotide sequence ID" value="NZ_LKHP01000009.1"/>
</dbReference>
<dbReference type="STRING" id="908809.ABG79_01699"/>
<dbReference type="GO" id="GO:0008817">
    <property type="term" value="F:corrinoid adenosyltransferase activity"/>
    <property type="evidence" value="ECO:0007669"/>
    <property type="project" value="InterPro"/>
</dbReference>
<evidence type="ECO:0000256" key="3">
    <source>
        <dbReference type="ARBA" id="ARBA00022840"/>
    </source>
</evidence>
<dbReference type="PIRSF" id="PIRSF012294">
    <property type="entry name" value="ATR_EutT"/>
    <property type="match status" value="1"/>
</dbReference>
<accession>A0A0R3JW00</accession>
<evidence type="ECO:0000256" key="2">
    <source>
        <dbReference type="ARBA" id="ARBA00022741"/>
    </source>
</evidence>
<evidence type="ECO:0000256" key="1">
    <source>
        <dbReference type="ARBA" id="ARBA00022679"/>
    </source>
</evidence>
<dbReference type="GO" id="GO:0009236">
    <property type="term" value="P:cobalamin biosynthetic process"/>
    <property type="evidence" value="ECO:0007669"/>
    <property type="project" value="InterPro"/>
</dbReference>
<dbReference type="Pfam" id="PF01923">
    <property type="entry name" value="Cob_adeno_trans"/>
    <property type="match status" value="1"/>
</dbReference>
<proteinExistence type="predicted"/>
<organism evidence="5 6">
    <name type="scientific">Caloramator mitchellensis</name>
    <dbReference type="NCBI Taxonomy" id="908809"/>
    <lineage>
        <taxon>Bacteria</taxon>
        <taxon>Bacillati</taxon>
        <taxon>Bacillota</taxon>
        <taxon>Clostridia</taxon>
        <taxon>Eubacteriales</taxon>
        <taxon>Clostridiaceae</taxon>
        <taxon>Caloramator</taxon>
    </lineage>
</organism>
<name>A0A0R3JW00_CALMK</name>
<evidence type="ECO:0000259" key="4">
    <source>
        <dbReference type="Pfam" id="PF01923"/>
    </source>
</evidence>
<gene>
    <name evidence="5" type="ORF">ABG79_01699</name>
</gene>
<dbReference type="Proteomes" id="UP000052015">
    <property type="component" value="Unassembled WGS sequence"/>
</dbReference>
<dbReference type="GO" id="GO:0006580">
    <property type="term" value="P:ethanolamine metabolic process"/>
    <property type="evidence" value="ECO:0007669"/>
    <property type="project" value="InterPro"/>
</dbReference>
<dbReference type="EMBL" id="LKHP01000009">
    <property type="protein sequence ID" value="KRQ86493.1"/>
    <property type="molecule type" value="Genomic_DNA"/>
</dbReference>
<dbReference type="OrthoDB" id="306726at2"/>
<feature type="domain" description="Cobalamin adenosyltransferase-like" evidence="4">
    <location>
        <begin position="82"/>
        <end position="240"/>
    </location>
</feature>
<comment type="caution">
    <text evidence="5">The sequence shown here is derived from an EMBL/GenBank/DDBJ whole genome shotgun (WGS) entry which is preliminary data.</text>
</comment>
<dbReference type="Gene3D" id="1.20.1200.10">
    <property type="entry name" value="Cobalamin adenosyltransferase-like"/>
    <property type="match status" value="1"/>
</dbReference>
<evidence type="ECO:0000313" key="6">
    <source>
        <dbReference type="Proteomes" id="UP000052015"/>
    </source>
</evidence>
<evidence type="ECO:0000313" key="5">
    <source>
        <dbReference type="EMBL" id="KRQ86493.1"/>
    </source>
</evidence>
<dbReference type="GO" id="GO:0005524">
    <property type="term" value="F:ATP binding"/>
    <property type="evidence" value="ECO:0007669"/>
    <property type="project" value="UniProtKB-KW"/>
</dbReference>
<dbReference type="AlphaFoldDB" id="A0A0R3JW00"/>